<feature type="compositionally biased region" description="Polar residues" evidence="1">
    <location>
        <begin position="307"/>
        <end position="323"/>
    </location>
</feature>
<feature type="compositionally biased region" description="Polar residues" evidence="1">
    <location>
        <begin position="258"/>
        <end position="300"/>
    </location>
</feature>
<feature type="transmembrane region" description="Helical" evidence="2">
    <location>
        <begin position="147"/>
        <end position="173"/>
    </location>
</feature>
<keyword evidence="2" id="KW-0472">Membrane</keyword>
<protein>
    <submittedName>
        <fullName evidence="3">Uncharacterized protein</fullName>
    </submittedName>
</protein>
<evidence type="ECO:0000256" key="2">
    <source>
        <dbReference type="SAM" id="Phobius"/>
    </source>
</evidence>
<feature type="region of interest" description="Disordered" evidence="1">
    <location>
        <begin position="204"/>
        <end position="241"/>
    </location>
</feature>
<reference evidence="3" key="1">
    <citation type="submission" date="2022-07" db="EMBL/GenBank/DDBJ databases">
        <title>Genome Sequence of Leucocoprinus birnbaumii.</title>
        <authorList>
            <person name="Buettner E."/>
        </authorList>
    </citation>
    <scope>NUCLEOTIDE SEQUENCE</scope>
    <source>
        <strain evidence="3">VT141</strain>
    </source>
</reference>
<feature type="compositionally biased region" description="Low complexity" evidence="1">
    <location>
        <begin position="220"/>
        <end position="235"/>
    </location>
</feature>
<feature type="region of interest" description="Disordered" evidence="1">
    <location>
        <begin position="257"/>
        <end position="342"/>
    </location>
</feature>
<organism evidence="3 4">
    <name type="scientific">Leucocoprinus birnbaumii</name>
    <dbReference type="NCBI Taxonomy" id="56174"/>
    <lineage>
        <taxon>Eukaryota</taxon>
        <taxon>Fungi</taxon>
        <taxon>Dikarya</taxon>
        <taxon>Basidiomycota</taxon>
        <taxon>Agaricomycotina</taxon>
        <taxon>Agaricomycetes</taxon>
        <taxon>Agaricomycetidae</taxon>
        <taxon>Agaricales</taxon>
        <taxon>Agaricineae</taxon>
        <taxon>Agaricaceae</taxon>
        <taxon>Leucocoprinus</taxon>
    </lineage>
</organism>
<keyword evidence="4" id="KW-1185">Reference proteome</keyword>
<sequence length="342" mass="36966">MSSAAAGLIMVAGSGAYEAIRYGASSDESNCCRGCDVNLTFISLSQSHFVLSPILTRAIDIYATTTTSFSPDIEVDPGTYAFGFISRTDPSAVLAISNSFLLLPETLEPSINLVGNTPPRTTSLLADQAWQTSFPPMKGPITPHGQALILGLSITSMTLTILLLGILLLGVIFRRRVIRRSIQEAYPLEFSEYPNVTPYQVEPSLPLTPNSVKKKESDSSLHSYYSDSSVSPTSYTKNVNPKELSDLRQELDTLRSLVKSQSNTRRLTTTDASLQASPIASTHYPSSQDQVDHTPLQSLQDLPIIANSPSSNRLAKTTPSGSADRNKHASRTNSPPPEYGSP</sequence>
<dbReference type="EMBL" id="JANIEX010001286">
    <property type="protein sequence ID" value="KAJ3559685.1"/>
    <property type="molecule type" value="Genomic_DNA"/>
</dbReference>
<name>A0AAD5VHU7_9AGAR</name>
<evidence type="ECO:0000313" key="3">
    <source>
        <dbReference type="EMBL" id="KAJ3559685.1"/>
    </source>
</evidence>
<evidence type="ECO:0000313" key="4">
    <source>
        <dbReference type="Proteomes" id="UP001213000"/>
    </source>
</evidence>
<dbReference type="Proteomes" id="UP001213000">
    <property type="component" value="Unassembled WGS sequence"/>
</dbReference>
<accession>A0AAD5VHU7</accession>
<dbReference type="AlphaFoldDB" id="A0AAD5VHU7"/>
<gene>
    <name evidence="3" type="ORF">NP233_g11203</name>
</gene>
<proteinExistence type="predicted"/>
<comment type="caution">
    <text evidence="3">The sequence shown here is derived from an EMBL/GenBank/DDBJ whole genome shotgun (WGS) entry which is preliminary data.</text>
</comment>
<evidence type="ECO:0000256" key="1">
    <source>
        <dbReference type="SAM" id="MobiDB-lite"/>
    </source>
</evidence>
<keyword evidence="2" id="KW-1133">Transmembrane helix</keyword>
<keyword evidence="2" id="KW-0812">Transmembrane</keyword>